<evidence type="ECO:0000313" key="1">
    <source>
        <dbReference type="EMBL" id="MBX66013.1"/>
    </source>
</evidence>
<dbReference type="EMBL" id="GGEC01085529">
    <property type="protein sequence ID" value="MBX66013.1"/>
    <property type="molecule type" value="Transcribed_RNA"/>
</dbReference>
<protein>
    <submittedName>
        <fullName evidence="1">Uncharacterized protein</fullName>
    </submittedName>
</protein>
<sequence length="13" mass="1467">MKNIICSSSLELE</sequence>
<accession>A0A2P2QG90</accession>
<organism evidence="1">
    <name type="scientific">Rhizophora mucronata</name>
    <name type="common">Asiatic mangrove</name>
    <dbReference type="NCBI Taxonomy" id="61149"/>
    <lineage>
        <taxon>Eukaryota</taxon>
        <taxon>Viridiplantae</taxon>
        <taxon>Streptophyta</taxon>
        <taxon>Embryophyta</taxon>
        <taxon>Tracheophyta</taxon>
        <taxon>Spermatophyta</taxon>
        <taxon>Magnoliopsida</taxon>
        <taxon>eudicotyledons</taxon>
        <taxon>Gunneridae</taxon>
        <taxon>Pentapetalae</taxon>
        <taxon>rosids</taxon>
        <taxon>fabids</taxon>
        <taxon>Malpighiales</taxon>
        <taxon>Rhizophoraceae</taxon>
        <taxon>Rhizophora</taxon>
    </lineage>
</organism>
<proteinExistence type="predicted"/>
<name>A0A2P2QG90_RHIMU</name>
<reference evidence="1" key="1">
    <citation type="submission" date="2018-02" db="EMBL/GenBank/DDBJ databases">
        <title>Rhizophora mucronata_Transcriptome.</title>
        <authorList>
            <person name="Meera S.P."/>
            <person name="Sreeshan A."/>
            <person name="Augustine A."/>
        </authorList>
    </citation>
    <scope>NUCLEOTIDE SEQUENCE</scope>
    <source>
        <tissue evidence="1">Leaf</tissue>
    </source>
</reference>